<dbReference type="SUPFAM" id="SSF48179">
    <property type="entry name" value="6-phosphogluconate dehydrogenase C-terminal domain-like"/>
    <property type="match status" value="1"/>
</dbReference>
<dbReference type="PROSITE" id="PS51176">
    <property type="entry name" value="PDH_ADH"/>
    <property type="match status" value="1"/>
</dbReference>
<dbReference type="Pfam" id="PF20463">
    <property type="entry name" value="PDH_C"/>
    <property type="match status" value="1"/>
</dbReference>
<sequence>MIVSIIGLGLMGGSMALSLRQKLKPSILLGVEKKLEHADIAIKLGIVDRVCSLEEAIDKSDVIVLALPVNDNDKYITSILDGVKESSVIFDMGSTKESICSITKNHANRKQFVATHPIAGTEHSGPEAAFDLLFKNKLCIICDKEKSSPKAIELVENIYEKIGMNIIEMDSSRHDKHIAYVSHISHISSFALGHTVLEIEKDQQAIFNMAGSGFASTVRLAKSSSKTWVPIFRQNSDNILMALNKYIENLEYFRDKIESKSFDDLDKYILRSNDIKRVLEGIKKK</sequence>
<keyword evidence="4" id="KW-1185">Reference proteome</keyword>
<dbReference type="GO" id="GO:0070403">
    <property type="term" value="F:NAD+ binding"/>
    <property type="evidence" value="ECO:0007669"/>
    <property type="project" value="InterPro"/>
</dbReference>
<accession>A0A1J1E5H4</accession>
<dbReference type="InterPro" id="IPR003099">
    <property type="entry name" value="Prephen_DH"/>
</dbReference>
<organism evidence="3 4">
    <name type="scientific">Ichthyobacterium seriolicida</name>
    <dbReference type="NCBI Taxonomy" id="242600"/>
    <lineage>
        <taxon>Bacteria</taxon>
        <taxon>Pseudomonadati</taxon>
        <taxon>Bacteroidota</taxon>
        <taxon>Flavobacteriia</taxon>
        <taxon>Flavobacteriales</taxon>
        <taxon>Ichthyobacteriaceae</taxon>
        <taxon>Ichthyobacterium</taxon>
    </lineage>
</organism>
<dbReference type="FunFam" id="3.40.50.720:FF:000208">
    <property type="entry name" value="Prephenate dehydrogenase"/>
    <property type="match status" value="1"/>
</dbReference>
<dbReference type="Proteomes" id="UP000243197">
    <property type="component" value="Chromosome"/>
</dbReference>
<dbReference type="KEGG" id="ise:JBKA6_1287"/>
<evidence type="ECO:0000256" key="1">
    <source>
        <dbReference type="ARBA" id="ARBA00023002"/>
    </source>
</evidence>
<dbReference type="InterPro" id="IPR002204">
    <property type="entry name" value="3-OH-isobutyrate_DH-rel_CS"/>
</dbReference>
<dbReference type="PANTHER" id="PTHR21363">
    <property type="entry name" value="PREPHENATE DEHYDROGENASE"/>
    <property type="match status" value="1"/>
</dbReference>
<dbReference type="GO" id="GO:0008977">
    <property type="term" value="F:prephenate dehydrogenase (NAD+) activity"/>
    <property type="evidence" value="ECO:0007669"/>
    <property type="project" value="InterPro"/>
</dbReference>
<dbReference type="AlphaFoldDB" id="A0A1J1E5H4"/>
<dbReference type="InterPro" id="IPR008927">
    <property type="entry name" value="6-PGluconate_DH-like_C_sf"/>
</dbReference>
<protein>
    <submittedName>
        <fullName evidence="3">Prephenate dehydrogenase</fullName>
    </submittedName>
</protein>
<dbReference type="RefSeq" id="WP_096686975.1">
    <property type="nucleotide sequence ID" value="NZ_AP014564.1"/>
</dbReference>
<evidence type="ECO:0000313" key="3">
    <source>
        <dbReference type="EMBL" id="BAV95300.1"/>
    </source>
</evidence>
<dbReference type="InterPro" id="IPR046825">
    <property type="entry name" value="PDH_C"/>
</dbReference>
<gene>
    <name evidence="3" type="ORF">JBKA6_1287</name>
</gene>
<dbReference type="OrthoDB" id="9802008at2"/>
<dbReference type="EMBL" id="AP014564">
    <property type="protein sequence ID" value="BAV95300.1"/>
    <property type="molecule type" value="Genomic_DNA"/>
</dbReference>
<feature type="domain" description="Prephenate/arogenate dehydrogenase" evidence="2">
    <location>
        <begin position="1"/>
        <end position="285"/>
    </location>
</feature>
<dbReference type="InterPro" id="IPR036291">
    <property type="entry name" value="NAD(P)-bd_dom_sf"/>
</dbReference>
<evidence type="ECO:0000259" key="2">
    <source>
        <dbReference type="PROSITE" id="PS51176"/>
    </source>
</evidence>
<reference evidence="3 4" key="1">
    <citation type="submission" date="2014-03" db="EMBL/GenBank/DDBJ databases">
        <title>complete genome sequence of Flavobacteriaceae bacterium JBKA-6.</title>
        <authorList>
            <person name="Takano T."/>
            <person name="Nakamura Y."/>
            <person name="Takuma S."/>
            <person name="Yasuike M."/>
            <person name="Matsuyama T."/>
            <person name="Sakai T."/>
            <person name="Fujiwara A."/>
            <person name="Kimoto K."/>
            <person name="Fukuda Y."/>
            <person name="Kondo H."/>
            <person name="Hirono I."/>
            <person name="Nakayasu C."/>
        </authorList>
    </citation>
    <scope>NUCLEOTIDE SEQUENCE [LARGE SCALE GENOMIC DNA]</scope>
    <source>
        <strain evidence="3 4">JBKA-6</strain>
    </source>
</reference>
<dbReference type="Gene3D" id="1.10.3660.10">
    <property type="entry name" value="6-phosphogluconate dehydrogenase C-terminal like domain"/>
    <property type="match status" value="1"/>
</dbReference>
<dbReference type="Pfam" id="PF02153">
    <property type="entry name" value="PDH_N"/>
    <property type="match status" value="1"/>
</dbReference>
<dbReference type="PANTHER" id="PTHR21363:SF0">
    <property type="entry name" value="PREPHENATE DEHYDROGENASE [NADP(+)]"/>
    <property type="match status" value="1"/>
</dbReference>
<keyword evidence="1" id="KW-0560">Oxidoreductase</keyword>
<name>A0A1J1E5H4_9FLAO</name>
<dbReference type="NCBIfam" id="NF006307">
    <property type="entry name" value="PRK08507.1"/>
    <property type="match status" value="1"/>
</dbReference>
<proteinExistence type="predicted"/>
<dbReference type="SUPFAM" id="SSF51735">
    <property type="entry name" value="NAD(P)-binding Rossmann-fold domains"/>
    <property type="match status" value="1"/>
</dbReference>
<dbReference type="PROSITE" id="PS00895">
    <property type="entry name" value="3_HYDROXYISOBUT_DH"/>
    <property type="match status" value="1"/>
</dbReference>
<dbReference type="Gene3D" id="3.40.50.720">
    <property type="entry name" value="NAD(P)-binding Rossmann-like Domain"/>
    <property type="match status" value="1"/>
</dbReference>
<dbReference type="InterPro" id="IPR046826">
    <property type="entry name" value="PDH_N"/>
</dbReference>
<dbReference type="InterPro" id="IPR050812">
    <property type="entry name" value="Preph/Arog_dehydrog"/>
</dbReference>
<evidence type="ECO:0000313" key="4">
    <source>
        <dbReference type="Proteomes" id="UP000243197"/>
    </source>
</evidence>
<dbReference type="GO" id="GO:0006571">
    <property type="term" value="P:tyrosine biosynthetic process"/>
    <property type="evidence" value="ECO:0007669"/>
    <property type="project" value="InterPro"/>
</dbReference>
<dbReference type="GO" id="GO:0004665">
    <property type="term" value="F:prephenate dehydrogenase (NADP+) activity"/>
    <property type="evidence" value="ECO:0007669"/>
    <property type="project" value="InterPro"/>
</dbReference>